<proteinExistence type="predicted"/>
<keyword evidence="1" id="KW-0175">Coiled coil</keyword>
<dbReference type="SUPFAM" id="SSF58113">
    <property type="entry name" value="Apolipoprotein A-I"/>
    <property type="match status" value="1"/>
</dbReference>
<evidence type="ECO:0000313" key="3">
    <source>
        <dbReference type="Proteomes" id="UP000822688"/>
    </source>
</evidence>
<dbReference type="Gene3D" id="1.20.58.130">
    <property type="match status" value="1"/>
</dbReference>
<gene>
    <name evidence="2" type="ORF">KC19_5G140900</name>
</gene>
<evidence type="ECO:0000256" key="1">
    <source>
        <dbReference type="SAM" id="Coils"/>
    </source>
</evidence>
<dbReference type="EMBL" id="CM026425">
    <property type="protein sequence ID" value="KAG0577230.1"/>
    <property type="molecule type" value="Genomic_DNA"/>
</dbReference>
<dbReference type="AlphaFoldDB" id="A0A8T0I1B6"/>
<sequence>MAKSPPSSPKATSLLIDEDFSEEGNMDMLIASDKVLQGLNDTRSELLNRVESLKQDLQHWRGKLDTEVNSYNEEIGDLKDSLNSDVEQLKNEFQELRNTLKEQLAVTTSKLAELDTSVVDCAQFLEGLNVNCDIEKTLFDDLIADLGLQDKMDSADESEAQFDYFSSDAPVTSVTIEEILE</sequence>
<name>A0A8T0I1B6_CERPU</name>
<dbReference type="Proteomes" id="UP000822688">
    <property type="component" value="Chromosome 5"/>
</dbReference>
<keyword evidence="3" id="KW-1185">Reference proteome</keyword>
<dbReference type="EMBL" id="CM026425">
    <property type="protein sequence ID" value="KAG0577231.1"/>
    <property type="molecule type" value="Genomic_DNA"/>
</dbReference>
<feature type="coiled-coil region" evidence="1">
    <location>
        <begin position="36"/>
        <end position="106"/>
    </location>
</feature>
<comment type="caution">
    <text evidence="2">The sequence shown here is derived from an EMBL/GenBank/DDBJ whole genome shotgun (WGS) entry which is preliminary data.</text>
</comment>
<accession>A0A8T0I1B6</accession>
<dbReference type="PANTHER" id="PTHR34681">
    <property type="entry name" value="UVEAL AUTOANTIGEN WITH COILED-COIL/ANKYRIN"/>
    <property type="match status" value="1"/>
</dbReference>
<dbReference type="EMBL" id="CM026425">
    <property type="protein sequence ID" value="KAG0577226.1"/>
    <property type="molecule type" value="Genomic_DNA"/>
</dbReference>
<protein>
    <submittedName>
        <fullName evidence="2">Uncharacterized protein</fullName>
    </submittedName>
</protein>
<organism evidence="2 3">
    <name type="scientific">Ceratodon purpureus</name>
    <name type="common">Fire moss</name>
    <name type="synonym">Dicranum purpureum</name>
    <dbReference type="NCBI Taxonomy" id="3225"/>
    <lineage>
        <taxon>Eukaryota</taxon>
        <taxon>Viridiplantae</taxon>
        <taxon>Streptophyta</taxon>
        <taxon>Embryophyta</taxon>
        <taxon>Bryophyta</taxon>
        <taxon>Bryophytina</taxon>
        <taxon>Bryopsida</taxon>
        <taxon>Dicranidae</taxon>
        <taxon>Pseudoditrichales</taxon>
        <taxon>Ditrichaceae</taxon>
        <taxon>Ceratodon</taxon>
    </lineage>
</organism>
<evidence type="ECO:0000313" key="2">
    <source>
        <dbReference type="EMBL" id="KAG0577230.1"/>
    </source>
</evidence>
<dbReference type="PANTHER" id="PTHR34681:SF2">
    <property type="entry name" value="UVEAL AUTOANTIGEN WITH COILED-COIL_ANKYRIN"/>
    <property type="match status" value="1"/>
</dbReference>
<dbReference type="OrthoDB" id="1876167at2759"/>
<reference evidence="2" key="1">
    <citation type="submission" date="2020-06" db="EMBL/GenBank/DDBJ databases">
        <title>WGS assembly of Ceratodon purpureus strain R40.</title>
        <authorList>
            <person name="Carey S.B."/>
            <person name="Jenkins J."/>
            <person name="Shu S."/>
            <person name="Lovell J.T."/>
            <person name="Sreedasyam A."/>
            <person name="Maumus F."/>
            <person name="Tiley G.P."/>
            <person name="Fernandez-Pozo N."/>
            <person name="Barry K."/>
            <person name="Chen C."/>
            <person name="Wang M."/>
            <person name="Lipzen A."/>
            <person name="Daum C."/>
            <person name="Saski C.A."/>
            <person name="Payton A.C."/>
            <person name="Mcbreen J.C."/>
            <person name="Conrad R.E."/>
            <person name="Kollar L.M."/>
            <person name="Olsson S."/>
            <person name="Huttunen S."/>
            <person name="Landis J.B."/>
            <person name="Wickett N.J."/>
            <person name="Johnson M.G."/>
            <person name="Rensing S.A."/>
            <person name="Grimwood J."/>
            <person name="Schmutz J."/>
            <person name="Mcdaniel S.F."/>
        </authorList>
    </citation>
    <scope>NUCLEOTIDE SEQUENCE</scope>
    <source>
        <strain evidence="2">R40</strain>
    </source>
</reference>
<dbReference type="EMBL" id="CM026425">
    <property type="protein sequence ID" value="KAG0577229.1"/>
    <property type="molecule type" value="Genomic_DNA"/>
</dbReference>